<dbReference type="PANTHER" id="PTHR48101">
    <property type="entry name" value="METHYLMALONYL-COA MUTASE, MITOCHONDRIAL-RELATED"/>
    <property type="match status" value="1"/>
</dbReference>
<gene>
    <name evidence="4" type="ORF">FPZ12_007155</name>
</gene>
<accession>A0A5N0VGE8</accession>
<comment type="subunit">
    <text evidence="1">Heterodimer of an alpha and a beta chain.</text>
</comment>
<evidence type="ECO:0000256" key="1">
    <source>
        <dbReference type="ARBA" id="ARBA00011870"/>
    </source>
</evidence>
<dbReference type="Pfam" id="PF01642">
    <property type="entry name" value="MM_CoA_mutase"/>
    <property type="match status" value="1"/>
</dbReference>
<dbReference type="SUPFAM" id="SSF51703">
    <property type="entry name" value="Cobalamin (vitamin B12)-dependent enzymes"/>
    <property type="match status" value="1"/>
</dbReference>
<evidence type="ECO:0000313" key="5">
    <source>
        <dbReference type="Proteomes" id="UP000319769"/>
    </source>
</evidence>
<organism evidence="4 5">
    <name type="scientific">Amycolatopsis acidicola</name>
    <dbReference type="NCBI Taxonomy" id="2596893"/>
    <lineage>
        <taxon>Bacteria</taxon>
        <taxon>Bacillati</taxon>
        <taxon>Actinomycetota</taxon>
        <taxon>Actinomycetes</taxon>
        <taxon>Pseudonocardiales</taxon>
        <taxon>Pseudonocardiaceae</taxon>
        <taxon>Amycolatopsis</taxon>
    </lineage>
</organism>
<reference evidence="4" key="1">
    <citation type="submission" date="2019-09" db="EMBL/GenBank/DDBJ databases">
        <authorList>
            <person name="Teo W.F.A."/>
            <person name="Duangmal K."/>
        </authorList>
    </citation>
    <scope>NUCLEOTIDE SEQUENCE [LARGE SCALE GENOMIC DNA]</scope>
    <source>
        <strain evidence="4">K81G1</strain>
    </source>
</reference>
<dbReference type="GO" id="GO:0004494">
    <property type="term" value="F:methylmalonyl-CoA mutase activity"/>
    <property type="evidence" value="ECO:0007669"/>
    <property type="project" value="UniProtKB-EC"/>
</dbReference>
<name>A0A5N0VGE8_9PSEU</name>
<evidence type="ECO:0000256" key="2">
    <source>
        <dbReference type="ARBA" id="ARBA00023235"/>
    </source>
</evidence>
<keyword evidence="2" id="KW-0413">Isomerase</keyword>
<feature type="domain" description="Methylmalonyl-CoA mutase alpha/beta chain catalytic" evidence="3">
    <location>
        <begin position="22"/>
        <end position="531"/>
    </location>
</feature>
<dbReference type="GO" id="GO:0031419">
    <property type="term" value="F:cobalamin binding"/>
    <property type="evidence" value="ECO:0007669"/>
    <property type="project" value="UniProtKB-KW"/>
</dbReference>
<dbReference type="InterPro" id="IPR006099">
    <property type="entry name" value="MeMalonylCoA_mutase_a/b_cat"/>
</dbReference>
<dbReference type="Proteomes" id="UP000319769">
    <property type="component" value="Unassembled WGS sequence"/>
</dbReference>
<dbReference type="NCBIfam" id="TIGR00641">
    <property type="entry name" value="acid_CoA_mut_N"/>
    <property type="match status" value="1"/>
</dbReference>
<dbReference type="EMBL" id="VMNW02000007">
    <property type="protein sequence ID" value="KAA9164514.1"/>
    <property type="molecule type" value="Genomic_DNA"/>
</dbReference>
<keyword evidence="5" id="KW-1185">Reference proteome</keyword>
<dbReference type="Gene3D" id="3.20.20.240">
    <property type="entry name" value="Methylmalonyl-CoA mutase"/>
    <property type="match status" value="1"/>
</dbReference>
<dbReference type="PANTHER" id="PTHR48101:SF1">
    <property type="entry name" value="METHYLMALONYL-COA MUTASE, LARGE SUBUNIT"/>
    <property type="match status" value="1"/>
</dbReference>
<sequence length="555" mass="61833">MTGPGGKTIIPPVSLKLSRTTTWSDIETKPVYKPEDTTGTYEEKLGNPGEYPFTRGSFPQMYRSRMWTLRNIVGYGTAADTREGIEMARRAGQAGFNVVLDTVSGIGVDPDHPALEAEVGLDGCSIGHLDDLDVLFDGIDPTETDVAWHATHNIYPLMVAFAKQKGYDLAKLQGSHMPDYLKYNLDGGGEKFMSPELSHRMAIDTVEYAVRNTPKWALGYPQVYNIRERGITPATEIALGLAIAATTFQDLAERGLSVDEIAPSMAWVSTSDIDFFEEVAKFRALRRMWARMVKERFGGTNPRAMRLRIAVHTSGRSLVYQQPLNNLTRTAIETLAALAGGVQSVETCTYDEPVSIPTHEARELSIRQQLILAHEVGAARTADPLGGSYYVEWLTDKLEEDALAIQVKLEEKGIVKSVEDGSFEALMDEYNLKRQEEIDNGERILIGVNAFVPESEPEPQRFTFDGAPVKDYVQEFRAKKARRDLPRLVARMRDVFDSVRDGRNTQPAMVEAFLAGATVGEMSGVLRQASGMQYDPYLVLESPFDFERARYLEHV</sequence>
<dbReference type="InterPro" id="IPR016176">
    <property type="entry name" value="Cbl-dep_enz_cat"/>
</dbReference>
<protein>
    <submittedName>
        <fullName evidence="4">Methylmalonyl-CoA mutase</fullName>
    </submittedName>
</protein>
<dbReference type="AlphaFoldDB" id="A0A5N0VGE8"/>
<comment type="caution">
    <text evidence="4">The sequence shown here is derived from an EMBL/GenBank/DDBJ whole genome shotgun (WGS) entry which is preliminary data.</text>
</comment>
<dbReference type="InterPro" id="IPR006098">
    <property type="entry name" value="MMCoA_mutase_a_cat"/>
</dbReference>
<evidence type="ECO:0000259" key="3">
    <source>
        <dbReference type="Pfam" id="PF01642"/>
    </source>
</evidence>
<dbReference type="OrthoDB" id="9762378at2"/>
<proteinExistence type="predicted"/>
<evidence type="ECO:0000313" key="4">
    <source>
        <dbReference type="EMBL" id="KAA9164514.1"/>
    </source>
</evidence>